<dbReference type="InterPro" id="IPR047542">
    <property type="entry name" value="Rcat_RBR_RNF31-like"/>
</dbReference>
<gene>
    <name evidence="8" type="ORF">GDO81_011299</name>
</gene>
<keyword evidence="4" id="KW-0863">Zinc-finger</keyword>
<dbReference type="InterPro" id="IPR044066">
    <property type="entry name" value="TRIAD_supradom"/>
</dbReference>
<evidence type="ECO:0000256" key="4">
    <source>
        <dbReference type="ARBA" id="ARBA00022771"/>
    </source>
</evidence>
<keyword evidence="9" id="KW-1185">Reference proteome</keyword>
<dbReference type="Pfam" id="PF01485">
    <property type="entry name" value="IBR"/>
    <property type="match status" value="1"/>
</dbReference>
<dbReference type="InterPro" id="IPR041031">
    <property type="entry name" value="RNF31_C"/>
</dbReference>
<dbReference type="Pfam" id="PF18091">
    <property type="entry name" value="E3_UbLigase_RBR"/>
    <property type="match status" value="1"/>
</dbReference>
<evidence type="ECO:0000256" key="6">
    <source>
        <dbReference type="ARBA" id="ARBA00022833"/>
    </source>
</evidence>
<dbReference type="InterPro" id="IPR026254">
    <property type="entry name" value="RNF31-like"/>
</dbReference>
<dbReference type="CDD" id="cd20351">
    <property type="entry name" value="Rcat_RBR_HOIP"/>
    <property type="match status" value="1"/>
</dbReference>
<protein>
    <recommendedName>
        <fullName evidence="7">RING-type domain-containing protein</fullName>
    </recommendedName>
</protein>
<dbReference type="PROSITE" id="PS51873">
    <property type="entry name" value="TRIAD"/>
    <property type="match status" value="1"/>
</dbReference>
<dbReference type="Pfam" id="PF22191">
    <property type="entry name" value="IBR_1"/>
    <property type="match status" value="1"/>
</dbReference>
<keyword evidence="2" id="KW-0479">Metal-binding</keyword>
<feature type="domain" description="RING-type" evidence="7">
    <location>
        <begin position="1"/>
        <end position="209"/>
    </location>
</feature>
<dbReference type="GO" id="GO:0008270">
    <property type="term" value="F:zinc ion binding"/>
    <property type="evidence" value="ECO:0007669"/>
    <property type="project" value="UniProtKB-KW"/>
</dbReference>
<keyword evidence="3" id="KW-0677">Repeat</keyword>
<evidence type="ECO:0000256" key="3">
    <source>
        <dbReference type="ARBA" id="ARBA00022737"/>
    </source>
</evidence>
<dbReference type="PANTHER" id="PTHR16004:SF3">
    <property type="entry name" value="E3 UBIQUITIN-PROTEIN LIGASE RNF31"/>
    <property type="match status" value="1"/>
</dbReference>
<dbReference type="AlphaFoldDB" id="A0AAV7BDA6"/>
<sequence length="325" mass="38789">MTHCSCSFCQDCFIHHFSSVIKEKSIIHVKCPICNNPQNEDEFMEFFNLLDTQIRHYLDEETHCLFQRKLRDAALMKMPNFRWCSHCQFGILHEGESLEMECPECEKSTCFQCKEKWDGRHVGLSCEQFQKLKMKEDENLNTYLAKNGIVCPACKYQYDLWKGGCLHFTCRECKHEFCGGCKQPFYKSSECGFSEDCGNKGLHAHHRRDCFYYLRDWDVERLQKLLQHNKIQYAFKERNNTNNEPKRVFIAVKFLQTSDKDEKNQDHSATSTEEKEYLVEQINTNKLDPLDLFTEEEMIIELQRWKVTNPENLMGKNIYRHYRRK</sequence>
<reference evidence="8" key="1">
    <citation type="thesis" date="2020" institute="ProQuest LLC" country="789 East Eisenhower Parkway, Ann Arbor, MI, USA">
        <title>Comparative Genomics and Chromosome Evolution.</title>
        <authorList>
            <person name="Mudd A.B."/>
        </authorList>
    </citation>
    <scope>NUCLEOTIDE SEQUENCE</scope>
    <source>
        <strain evidence="8">237g6f4</strain>
        <tissue evidence="8">Blood</tissue>
    </source>
</reference>
<dbReference type="SMART" id="SM00647">
    <property type="entry name" value="IBR"/>
    <property type="match status" value="2"/>
</dbReference>
<dbReference type="PANTHER" id="PTHR16004">
    <property type="entry name" value="RING FINGER PROTEIN 31-RELATED"/>
    <property type="match status" value="1"/>
</dbReference>
<dbReference type="GO" id="GO:0070530">
    <property type="term" value="F:K63-linked polyubiquitin modification-dependent protein binding"/>
    <property type="evidence" value="ECO:0007669"/>
    <property type="project" value="TreeGrafter"/>
</dbReference>
<comment type="caution">
    <text evidence="8">The sequence shown here is derived from an EMBL/GenBank/DDBJ whole genome shotgun (WGS) entry which is preliminary data.</text>
</comment>
<dbReference type="EMBL" id="WNYA01000005">
    <property type="protein sequence ID" value="KAG8570526.1"/>
    <property type="molecule type" value="Genomic_DNA"/>
</dbReference>
<dbReference type="GO" id="GO:1990450">
    <property type="term" value="F:linear polyubiquitin binding"/>
    <property type="evidence" value="ECO:0007669"/>
    <property type="project" value="TreeGrafter"/>
</dbReference>
<dbReference type="InterPro" id="IPR002867">
    <property type="entry name" value="IBR_dom"/>
</dbReference>
<dbReference type="Proteomes" id="UP000824782">
    <property type="component" value="Unassembled WGS sequence"/>
</dbReference>
<evidence type="ECO:0000313" key="8">
    <source>
        <dbReference type="EMBL" id="KAG8570526.1"/>
    </source>
</evidence>
<keyword evidence="6" id="KW-0862">Zinc</keyword>
<dbReference type="GO" id="GO:0036435">
    <property type="term" value="F:K48-linked polyubiquitin modification-dependent protein binding"/>
    <property type="evidence" value="ECO:0007669"/>
    <property type="project" value="TreeGrafter"/>
</dbReference>
<evidence type="ECO:0000256" key="5">
    <source>
        <dbReference type="ARBA" id="ARBA00022786"/>
    </source>
</evidence>
<evidence type="ECO:0000256" key="1">
    <source>
        <dbReference type="ARBA" id="ARBA00022679"/>
    </source>
</evidence>
<name>A0AAV7BDA6_ENGPU</name>
<evidence type="ECO:0000256" key="2">
    <source>
        <dbReference type="ARBA" id="ARBA00022723"/>
    </source>
</evidence>
<organism evidence="8 9">
    <name type="scientific">Engystomops pustulosus</name>
    <name type="common">Tungara frog</name>
    <name type="synonym">Physalaemus pustulosus</name>
    <dbReference type="NCBI Taxonomy" id="76066"/>
    <lineage>
        <taxon>Eukaryota</taxon>
        <taxon>Metazoa</taxon>
        <taxon>Chordata</taxon>
        <taxon>Craniata</taxon>
        <taxon>Vertebrata</taxon>
        <taxon>Euteleostomi</taxon>
        <taxon>Amphibia</taxon>
        <taxon>Batrachia</taxon>
        <taxon>Anura</taxon>
        <taxon>Neobatrachia</taxon>
        <taxon>Hyloidea</taxon>
        <taxon>Leptodactylidae</taxon>
        <taxon>Leiuperinae</taxon>
        <taxon>Engystomops</taxon>
    </lineage>
</organism>
<dbReference type="GO" id="GO:0071797">
    <property type="term" value="C:LUBAC complex"/>
    <property type="evidence" value="ECO:0007669"/>
    <property type="project" value="InterPro"/>
</dbReference>
<keyword evidence="5" id="KW-0833">Ubl conjugation pathway</keyword>
<dbReference type="SUPFAM" id="SSF57850">
    <property type="entry name" value="RING/U-box"/>
    <property type="match status" value="3"/>
</dbReference>
<evidence type="ECO:0000259" key="7">
    <source>
        <dbReference type="PROSITE" id="PS51873"/>
    </source>
</evidence>
<accession>A0AAV7BDA6</accession>
<keyword evidence="1" id="KW-0808">Transferase</keyword>
<proteinExistence type="predicted"/>
<dbReference type="GO" id="GO:0061630">
    <property type="term" value="F:ubiquitin protein ligase activity"/>
    <property type="evidence" value="ECO:0007669"/>
    <property type="project" value="TreeGrafter"/>
</dbReference>
<dbReference type="GO" id="GO:0097039">
    <property type="term" value="P:protein linear polyubiquitination"/>
    <property type="evidence" value="ECO:0007669"/>
    <property type="project" value="TreeGrafter"/>
</dbReference>
<evidence type="ECO:0000313" key="9">
    <source>
        <dbReference type="Proteomes" id="UP000824782"/>
    </source>
</evidence>